<feature type="binding site" evidence="10">
    <location>
        <position position="102"/>
    </location>
    <ligand>
        <name>L-glutamine</name>
        <dbReference type="ChEBI" id="CHEBI:58359"/>
    </ligand>
</feature>
<dbReference type="EC" id="6.3.5.4" evidence="3"/>
<keyword evidence="9" id="KW-0028">Amino-acid biosynthesis</keyword>
<feature type="active site" description="For GATase activity" evidence="9">
    <location>
        <position position="2"/>
    </location>
</feature>
<proteinExistence type="inferred from homology"/>
<dbReference type="Pfam" id="PF00733">
    <property type="entry name" value="Asn_synthase"/>
    <property type="match status" value="1"/>
</dbReference>
<evidence type="ECO:0000256" key="2">
    <source>
        <dbReference type="ARBA" id="ARBA00005752"/>
    </source>
</evidence>
<dbReference type="SUPFAM" id="SSF56235">
    <property type="entry name" value="N-terminal nucleophile aminohydrolases (Ntn hydrolases)"/>
    <property type="match status" value="1"/>
</dbReference>
<evidence type="ECO:0000256" key="6">
    <source>
        <dbReference type="ARBA" id="ARBA00022888"/>
    </source>
</evidence>
<dbReference type="KEGG" id="aacx:DEACI_2460"/>
<evidence type="ECO:0000313" key="13">
    <source>
        <dbReference type="EMBL" id="CAA7601791.1"/>
    </source>
</evidence>
<feature type="binding site" evidence="10">
    <location>
        <begin position="377"/>
        <end position="378"/>
    </location>
    <ligand>
        <name>ATP</name>
        <dbReference type="ChEBI" id="CHEBI:30616"/>
    </ligand>
</feature>
<organism evidence="13">
    <name type="scientific">Acididesulfobacillus acetoxydans</name>
    <dbReference type="NCBI Taxonomy" id="1561005"/>
    <lineage>
        <taxon>Bacteria</taxon>
        <taxon>Bacillati</taxon>
        <taxon>Bacillota</taxon>
        <taxon>Clostridia</taxon>
        <taxon>Eubacteriales</taxon>
        <taxon>Peptococcaceae</taxon>
        <taxon>Acididesulfobacillus</taxon>
    </lineage>
</organism>
<dbReference type="CDD" id="cd00712">
    <property type="entry name" value="AsnB"/>
    <property type="match status" value="1"/>
</dbReference>
<dbReference type="InterPro" id="IPR033738">
    <property type="entry name" value="AsnB_N"/>
</dbReference>
<dbReference type="GO" id="GO:0005524">
    <property type="term" value="F:ATP binding"/>
    <property type="evidence" value="ECO:0007669"/>
    <property type="project" value="UniProtKB-KW"/>
</dbReference>
<feature type="domain" description="Glutamine amidotransferase type-2" evidence="12">
    <location>
        <begin position="2"/>
        <end position="216"/>
    </location>
</feature>
<comment type="catalytic activity">
    <reaction evidence="8">
        <text>L-aspartate + L-glutamine + ATP + H2O = L-asparagine + L-glutamate + AMP + diphosphate + H(+)</text>
        <dbReference type="Rhea" id="RHEA:12228"/>
        <dbReference type="ChEBI" id="CHEBI:15377"/>
        <dbReference type="ChEBI" id="CHEBI:15378"/>
        <dbReference type="ChEBI" id="CHEBI:29985"/>
        <dbReference type="ChEBI" id="CHEBI:29991"/>
        <dbReference type="ChEBI" id="CHEBI:30616"/>
        <dbReference type="ChEBI" id="CHEBI:33019"/>
        <dbReference type="ChEBI" id="CHEBI:58048"/>
        <dbReference type="ChEBI" id="CHEBI:58359"/>
        <dbReference type="ChEBI" id="CHEBI:456215"/>
        <dbReference type="EC" id="6.3.5.4"/>
    </reaction>
</comment>
<evidence type="ECO:0000256" key="3">
    <source>
        <dbReference type="ARBA" id="ARBA00012737"/>
    </source>
</evidence>
<reference evidence="14" key="1">
    <citation type="submission" date="2014-11" db="EMBL/GenBank/DDBJ databases">
        <authorList>
            <person name="Hornung B.V."/>
        </authorList>
    </citation>
    <scope>NUCLEOTIDE SEQUENCE</scope>
    <source>
        <strain evidence="14">INE</strain>
    </source>
</reference>
<reference evidence="13" key="2">
    <citation type="submission" date="2020-01" db="EMBL/GenBank/DDBJ databases">
        <authorList>
            <person name="Hornung B."/>
        </authorList>
    </citation>
    <scope>NUCLEOTIDE SEQUENCE</scope>
    <source>
        <strain evidence="13">PacBioINE</strain>
    </source>
</reference>
<comment type="pathway">
    <text evidence="1">Amino-acid biosynthesis; L-asparagine biosynthesis; L-asparagine from L-aspartate (L-Gln route): step 1/1.</text>
</comment>
<evidence type="ECO:0000256" key="8">
    <source>
        <dbReference type="ARBA" id="ARBA00048741"/>
    </source>
</evidence>
<gene>
    <name evidence="13" type="ORF">DEACI_2460</name>
    <name evidence="14" type="ORF">DEACI_3695</name>
</gene>
<dbReference type="EMBL" id="CDGJ01000115">
    <property type="protein sequence ID" value="CEJ09211.1"/>
    <property type="molecule type" value="Genomic_DNA"/>
</dbReference>
<dbReference type="GO" id="GO:0005829">
    <property type="term" value="C:cytosol"/>
    <property type="evidence" value="ECO:0007669"/>
    <property type="project" value="TreeGrafter"/>
</dbReference>
<feature type="site" description="Important for beta-aspartyl-AMP intermediate formation" evidence="11">
    <location>
        <position position="379"/>
    </location>
</feature>
<evidence type="ECO:0000256" key="1">
    <source>
        <dbReference type="ARBA" id="ARBA00005187"/>
    </source>
</evidence>
<dbReference type="Proteomes" id="UP000836597">
    <property type="component" value="Chromosome"/>
</dbReference>
<dbReference type="CDD" id="cd01991">
    <property type="entry name" value="Asn_synthase_B_C"/>
    <property type="match status" value="1"/>
</dbReference>
<dbReference type="RefSeq" id="WP_240985271.1">
    <property type="nucleotide sequence ID" value="NZ_CDGJ01000115.1"/>
</dbReference>
<evidence type="ECO:0000256" key="9">
    <source>
        <dbReference type="PIRSR" id="PIRSR001589-1"/>
    </source>
</evidence>
<keyword evidence="6 9" id="KW-0061">Asparagine biosynthesis</keyword>
<dbReference type="Pfam" id="PF13537">
    <property type="entry name" value="GATase_7"/>
    <property type="match status" value="1"/>
</dbReference>
<dbReference type="InterPro" id="IPR014729">
    <property type="entry name" value="Rossmann-like_a/b/a_fold"/>
</dbReference>
<keyword evidence="7 9" id="KW-0315">Glutamine amidotransferase</keyword>
<dbReference type="SUPFAM" id="SSF52402">
    <property type="entry name" value="Adenine nucleotide alpha hydrolases-like"/>
    <property type="match status" value="1"/>
</dbReference>
<dbReference type="PROSITE" id="PS51278">
    <property type="entry name" value="GATASE_TYPE_2"/>
    <property type="match status" value="1"/>
</dbReference>
<dbReference type="PIRSF" id="PIRSF001589">
    <property type="entry name" value="Asn_synthetase_glu-h"/>
    <property type="match status" value="1"/>
</dbReference>
<dbReference type="AlphaFoldDB" id="A0A8S0WZ31"/>
<dbReference type="GO" id="GO:0006529">
    <property type="term" value="P:asparagine biosynthetic process"/>
    <property type="evidence" value="ECO:0007669"/>
    <property type="project" value="UniProtKB-KW"/>
</dbReference>
<evidence type="ECO:0000259" key="12">
    <source>
        <dbReference type="PROSITE" id="PS51278"/>
    </source>
</evidence>
<dbReference type="Gene3D" id="3.40.50.620">
    <property type="entry name" value="HUPs"/>
    <property type="match status" value="1"/>
</dbReference>
<dbReference type="InterPro" id="IPR006426">
    <property type="entry name" value="Asn_synth_AEB"/>
</dbReference>
<dbReference type="Gene3D" id="3.60.20.10">
    <property type="entry name" value="Glutamine Phosphoribosylpyrophosphate, subunit 1, domain 1"/>
    <property type="match status" value="1"/>
</dbReference>
<keyword evidence="15" id="KW-1185">Reference proteome</keyword>
<name>A0A8S0WZ31_9FIRM</name>
<dbReference type="Proteomes" id="UP001071230">
    <property type="component" value="Unassembled WGS sequence"/>
</dbReference>
<protein>
    <recommendedName>
        <fullName evidence="3">asparagine synthase (glutamine-hydrolyzing)</fullName>
        <ecNumber evidence="3">6.3.5.4</ecNumber>
    </recommendedName>
</protein>
<dbReference type="InterPro" id="IPR029055">
    <property type="entry name" value="Ntn_hydrolases_N"/>
</dbReference>
<feature type="binding site" evidence="10">
    <location>
        <position position="263"/>
    </location>
    <ligand>
        <name>ATP</name>
        <dbReference type="ChEBI" id="CHEBI:30616"/>
    </ligand>
</feature>
<dbReference type="InterPro" id="IPR017932">
    <property type="entry name" value="GATase_2_dom"/>
</dbReference>
<dbReference type="InterPro" id="IPR001962">
    <property type="entry name" value="Asn_synthase"/>
</dbReference>
<evidence type="ECO:0000256" key="5">
    <source>
        <dbReference type="ARBA" id="ARBA00022840"/>
    </source>
</evidence>
<evidence type="ECO:0000256" key="11">
    <source>
        <dbReference type="PIRSR" id="PIRSR001589-3"/>
    </source>
</evidence>
<keyword evidence="4 10" id="KW-0547">Nucleotide-binding</keyword>
<evidence type="ECO:0000313" key="14">
    <source>
        <dbReference type="EMBL" id="CEJ09211.1"/>
    </source>
</evidence>
<keyword evidence="5 10" id="KW-0067">ATP-binding</keyword>
<sequence length="624" mass="70739">MCGIVGWADWDRDLRLEKETLVRMTQKLTPRGPDDEGYWVSPHVAFGHRRLVVIDPEGGRQPMLRRQGENTGVLAYNGELYNTEDLRRELSALGYSFLGHSDTEVLLTAYLAWGSACVERFNGIFAFAIWDEGQERLFLARDRLGVKPLFYYEDGKSFLFASEIKALLANPQIRPRVNAQGLAEIFLIGPARTPGEGIYRGMHELKPGHLLFFSRQGLTDQPYWVLPNHVHRDDPETTVRKVRELFLDTVRRQLVSDVPIGTLLSGGLDSTAITAVAAQVQAEEGKGALKTFSVDYVDNDKYFQANDFQPNPDAPWIERVVRHLGTEHHPSCFDTPELADALISAVQARDLPGMADIDSSLLLFCRDIKSQITVGLSGECADEVFGGYPWFQRAEAIQATTFPWSLHTDNRLEVLSPELLELLHPADYLEYRYSQALAEIPALEADSTKTLTPEEKAREQRLREISYLTLTRFMPTLLDRKDRMSMATGLEIRVPFCDHRLVEYVWDIPWSIKMLAGREKGLLRQALAGLLPDDVLWRKKSPYPKTHHPAYLKAVSLWLSRILADRSSPLLPLVNVPALQALIEISSTLPSGRPWFGQLMDTPQMFAYLIQVDSWLRTNRVEIV</sequence>
<evidence type="ECO:0000256" key="4">
    <source>
        <dbReference type="ARBA" id="ARBA00022741"/>
    </source>
</evidence>
<comment type="similarity">
    <text evidence="2">Belongs to the asparagine synthetase family.</text>
</comment>
<keyword evidence="13" id="KW-0436">Ligase</keyword>
<evidence type="ECO:0000256" key="10">
    <source>
        <dbReference type="PIRSR" id="PIRSR001589-2"/>
    </source>
</evidence>
<feature type="binding site" evidence="10">
    <location>
        <position position="294"/>
    </location>
    <ligand>
        <name>ATP</name>
        <dbReference type="ChEBI" id="CHEBI:30616"/>
    </ligand>
</feature>
<evidence type="ECO:0000256" key="7">
    <source>
        <dbReference type="ARBA" id="ARBA00022962"/>
    </source>
</evidence>
<accession>A0A8S0WZ31</accession>
<dbReference type="PANTHER" id="PTHR43284">
    <property type="entry name" value="ASPARAGINE SYNTHETASE (GLUTAMINE-HYDROLYZING)"/>
    <property type="match status" value="1"/>
</dbReference>
<dbReference type="NCBIfam" id="TIGR01536">
    <property type="entry name" value="asn_synth_AEB"/>
    <property type="match status" value="1"/>
</dbReference>
<dbReference type="EMBL" id="LR746496">
    <property type="protein sequence ID" value="CAA7601791.1"/>
    <property type="molecule type" value="Genomic_DNA"/>
</dbReference>
<dbReference type="InterPro" id="IPR051786">
    <property type="entry name" value="ASN_synthetase/amidase"/>
</dbReference>
<dbReference type="PANTHER" id="PTHR43284:SF1">
    <property type="entry name" value="ASPARAGINE SYNTHETASE"/>
    <property type="match status" value="1"/>
</dbReference>
<evidence type="ECO:0000313" key="15">
    <source>
        <dbReference type="Proteomes" id="UP001071230"/>
    </source>
</evidence>
<dbReference type="GO" id="GO:0004066">
    <property type="term" value="F:asparagine synthase (glutamine-hydrolyzing) activity"/>
    <property type="evidence" value="ECO:0007669"/>
    <property type="project" value="UniProtKB-EC"/>
</dbReference>